<evidence type="ECO:0000313" key="5">
    <source>
        <dbReference type="EMBL" id="TCP31663.1"/>
    </source>
</evidence>
<keyword evidence="1" id="KW-0812">Transmembrane</keyword>
<organism evidence="5 6">
    <name type="scientific">Scopulibacillus darangshiensis</name>
    <dbReference type="NCBI Taxonomy" id="442528"/>
    <lineage>
        <taxon>Bacteria</taxon>
        <taxon>Bacillati</taxon>
        <taxon>Bacillota</taxon>
        <taxon>Bacilli</taxon>
        <taxon>Bacillales</taxon>
        <taxon>Sporolactobacillaceae</taxon>
        <taxon>Scopulibacillus</taxon>
    </lineage>
</organism>
<dbReference type="Pfam" id="PF20769">
    <property type="entry name" value="YPEB_N"/>
    <property type="match status" value="1"/>
</dbReference>
<dbReference type="AlphaFoldDB" id="A0A4R2P9G1"/>
<dbReference type="Pfam" id="PF14620">
    <property type="entry name" value="YPEB_PepSY1-2"/>
    <property type="match status" value="1"/>
</dbReference>
<keyword evidence="1" id="KW-0472">Membrane</keyword>
<evidence type="ECO:0000259" key="4">
    <source>
        <dbReference type="Pfam" id="PF20769"/>
    </source>
</evidence>
<sequence length="440" mass="49857">MIRSVIIGILAVAVVGVGYWGYQEHKEKNAVLIHAENNYQQSYHELTYYVDQLQNKIGTTLAMNSRKSMRPELADVWRLSALAHGAVGELPLTLLPFNKTNEFLTNVGKYSYQTGVKDKGDSALSKQEYNTLENLYKQSTDVEKGLRKVQNVVMQNHLRWMDVELALSSQKQKNDNQVIDGLKTVDGKAETFSEQWGPEMNQLNTDEEKKFKKISGKPVDKNTAVLRLKHFLNLNNTDTISIQKTGKGSNYPAYNMTVKDKKTDNSIVASVTKKGGHVIWFIKNRPVKYDKLSLHEASQKAESFLKKHDFKNMTMVKSDQYQNIGVFTYVKKVGDVRVYPASLRVKVALDNGEIIALDETDYLINRSIDIDMTPKISKSEALKDLNSNIKVQETHLAIFQNESGNNILCYELLATKGNDTYRIFINANDGTQENVELLTD</sequence>
<dbReference type="Proteomes" id="UP000295416">
    <property type="component" value="Unassembled WGS sequence"/>
</dbReference>
<accession>A0A4R2P9G1</accession>
<dbReference type="InterPro" id="IPR048402">
    <property type="entry name" value="YpeB_N"/>
</dbReference>
<proteinExistence type="predicted"/>
<evidence type="ECO:0000313" key="6">
    <source>
        <dbReference type="Proteomes" id="UP000295416"/>
    </source>
</evidence>
<protein>
    <submittedName>
        <fullName evidence="5">Spore germination protein</fullName>
    </submittedName>
</protein>
<dbReference type="GO" id="GO:0009847">
    <property type="term" value="P:spore germination"/>
    <property type="evidence" value="ECO:0007669"/>
    <property type="project" value="InterPro"/>
</dbReference>
<name>A0A4R2P9G1_9BACL</name>
<keyword evidence="1" id="KW-1133">Transmembrane helix</keyword>
<dbReference type="Pfam" id="PF03413">
    <property type="entry name" value="PepSY"/>
    <property type="match status" value="1"/>
</dbReference>
<dbReference type="NCBIfam" id="TIGR02889">
    <property type="entry name" value="spore_YpeB"/>
    <property type="match status" value="1"/>
</dbReference>
<feature type="domain" description="PepSY" evidence="2">
    <location>
        <begin position="375"/>
        <end position="435"/>
    </location>
</feature>
<dbReference type="InterPro" id="IPR014239">
    <property type="entry name" value="YpeB_PepSY1-2"/>
</dbReference>
<dbReference type="RefSeq" id="WP_132743274.1">
    <property type="nucleotide sequence ID" value="NZ_SLXK01000002.1"/>
</dbReference>
<feature type="transmembrane region" description="Helical" evidence="1">
    <location>
        <begin position="5"/>
        <end position="22"/>
    </location>
</feature>
<feature type="domain" description="Sporulation protein YpeB PepSY1 and PepSY2" evidence="3">
    <location>
        <begin position="181"/>
        <end position="366"/>
    </location>
</feature>
<reference evidence="5 6" key="1">
    <citation type="submission" date="2019-03" db="EMBL/GenBank/DDBJ databases">
        <title>Genomic Encyclopedia of Type Strains, Phase IV (KMG-IV): sequencing the most valuable type-strain genomes for metagenomic binning, comparative biology and taxonomic classification.</title>
        <authorList>
            <person name="Goeker M."/>
        </authorList>
    </citation>
    <scope>NUCLEOTIDE SEQUENCE [LARGE SCALE GENOMIC DNA]</scope>
    <source>
        <strain evidence="5 6">DSM 19377</strain>
    </source>
</reference>
<dbReference type="EMBL" id="SLXK01000002">
    <property type="protein sequence ID" value="TCP31663.1"/>
    <property type="molecule type" value="Genomic_DNA"/>
</dbReference>
<evidence type="ECO:0000259" key="3">
    <source>
        <dbReference type="Pfam" id="PF14620"/>
    </source>
</evidence>
<feature type="domain" description="Sporulation protein YpeB N-terminal" evidence="4">
    <location>
        <begin position="27"/>
        <end position="162"/>
    </location>
</feature>
<dbReference type="InterPro" id="IPR025711">
    <property type="entry name" value="PepSY"/>
</dbReference>
<evidence type="ECO:0000256" key="1">
    <source>
        <dbReference type="SAM" id="Phobius"/>
    </source>
</evidence>
<keyword evidence="6" id="KW-1185">Reference proteome</keyword>
<evidence type="ECO:0000259" key="2">
    <source>
        <dbReference type="Pfam" id="PF03413"/>
    </source>
</evidence>
<comment type="caution">
    <text evidence="5">The sequence shown here is derived from an EMBL/GenBank/DDBJ whole genome shotgun (WGS) entry which is preliminary data.</text>
</comment>
<dbReference type="OrthoDB" id="2372097at2"/>
<gene>
    <name evidence="5" type="ORF">EV207_102153</name>
</gene>